<dbReference type="InterPro" id="IPR039426">
    <property type="entry name" value="TonB-dep_rcpt-like"/>
</dbReference>
<feature type="domain" description="TonB-dependent receptor-like beta-barrel" evidence="13">
    <location>
        <begin position="276"/>
        <end position="747"/>
    </location>
</feature>
<evidence type="ECO:0000256" key="9">
    <source>
        <dbReference type="PROSITE-ProRule" id="PRU01360"/>
    </source>
</evidence>
<evidence type="ECO:0000256" key="7">
    <source>
        <dbReference type="ARBA" id="ARBA00023136"/>
    </source>
</evidence>
<evidence type="ECO:0000313" key="15">
    <source>
        <dbReference type="EMBL" id="SBV35767.1"/>
    </source>
</evidence>
<dbReference type="InterPro" id="IPR000531">
    <property type="entry name" value="Beta-barrel_TonB"/>
</dbReference>
<feature type="short sequence motif" description="TonB box" evidence="10">
    <location>
        <begin position="47"/>
        <end position="53"/>
    </location>
</feature>
<evidence type="ECO:0000256" key="5">
    <source>
        <dbReference type="ARBA" id="ARBA00022729"/>
    </source>
</evidence>
<feature type="chain" id="PRO_5012350872" evidence="12">
    <location>
        <begin position="28"/>
        <end position="792"/>
    </location>
</feature>
<dbReference type="AlphaFoldDB" id="A0A1Y5Q7K5"/>
<dbReference type="PANTHER" id="PTHR40980">
    <property type="entry name" value="PLUG DOMAIN-CONTAINING PROTEIN"/>
    <property type="match status" value="1"/>
</dbReference>
<dbReference type="PROSITE" id="PS52016">
    <property type="entry name" value="TONB_DEPENDENT_REC_3"/>
    <property type="match status" value="1"/>
</dbReference>
<name>A0A1Y5Q7K5_9GAMM</name>
<evidence type="ECO:0000256" key="1">
    <source>
        <dbReference type="ARBA" id="ARBA00004571"/>
    </source>
</evidence>
<proteinExistence type="inferred from homology"/>
<evidence type="ECO:0000256" key="4">
    <source>
        <dbReference type="ARBA" id="ARBA00022692"/>
    </source>
</evidence>
<dbReference type="Gene3D" id="2.170.130.10">
    <property type="entry name" value="TonB-dependent receptor, plug domain"/>
    <property type="match status" value="1"/>
</dbReference>
<keyword evidence="6 10" id="KW-0798">TonB box</keyword>
<evidence type="ECO:0000256" key="8">
    <source>
        <dbReference type="ARBA" id="ARBA00023237"/>
    </source>
</evidence>
<dbReference type="EMBL" id="FLTS01000001">
    <property type="protein sequence ID" value="SBV35767.1"/>
    <property type="molecule type" value="Genomic_DNA"/>
</dbReference>
<dbReference type="PROSITE" id="PS00430">
    <property type="entry name" value="TONB_DEPENDENT_REC_1"/>
    <property type="match status" value="1"/>
</dbReference>
<keyword evidence="15" id="KW-0675">Receptor</keyword>
<dbReference type="InterPro" id="IPR037066">
    <property type="entry name" value="Plug_dom_sf"/>
</dbReference>
<evidence type="ECO:0000256" key="2">
    <source>
        <dbReference type="ARBA" id="ARBA00022448"/>
    </source>
</evidence>
<feature type="signal peptide" evidence="12">
    <location>
        <begin position="1"/>
        <end position="27"/>
    </location>
</feature>
<dbReference type="Gene3D" id="2.40.170.20">
    <property type="entry name" value="TonB-dependent receptor, beta-barrel domain"/>
    <property type="match status" value="1"/>
</dbReference>
<reference evidence="15" key="1">
    <citation type="submission" date="2016-03" db="EMBL/GenBank/DDBJ databases">
        <authorList>
            <person name="Ploux O."/>
        </authorList>
    </citation>
    <scope>NUCLEOTIDE SEQUENCE</scope>
    <source>
        <strain evidence="15">UC10</strain>
    </source>
</reference>
<dbReference type="GO" id="GO:0009279">
    <property type="term" value="C:cell outer membrane"/>
    <property type="evidence" value="ECO:0007669"/>
    <property type="project" value="UniProtKB-SubCell"/>
</dbReference>
<keyword evidence="5 12" id="KW-0732">Signal</keyword>
<keyword evidence="7 9" id="KW-0472">Membrane</keyword>
<keyword evidence="2 9" id="KW-0813">Transport</keyword>
<dbReference type="Pfam" id="PF07715">
    <property type="entry name" value="Plug"/>
    <property type="match status" value="1"/>
</dbReference>
<sequence length="792" mass="88078">MKRNTLALRLSQALACAALLPAGAAFAQALAPDGSAAASGEPKQLDTVVVQAEITYRDRTDDIAPTLVYDLEYFQRFEPNTVGDMLKRVPGVGFVGSDIMEYDGVQLRGLGGGYTQVLINGKKVPGAGDDRSFYVDRIPAEMVDHIEIKRSASANRSGDAMAGAINIVLRDAYEFTGSYIRVGVNRWDDGEINPTFGAVTSFEALGGRLLAGINVQDRYRGKFKRSDRFTDNTREEKVSWENQTEVKDGRDYSANLSYTADVGDSGRFSIDAFYVKTDRDVTEVSFEEELDDDETINLRVPGLDPYDQKNYGIGAEYRFDMGGGTTSLSVDHARFENSQATTEGEHVYVSGAQNWDDTWSIPADAEWDETAYEAESVSAKDSETGFRLTHARPLGNAELEFGVDYRMKKREGLLVSHEWEAEAEDETPGSLADYTLDGSVASVIEERRLDPYVMLSGKGEAFSWEAGLRYEATRSDVEYLEDEESEGRVSKDYNELLPSVNLRWNLGDADRISLSLARTVKRPNFNELLPALLDGEFGDNDYIGNPDLAPETANGLDLGLEHRLGRKGVVGLNFFYRDVKNLIEVVNTGEPSEEMQDTWEEMIEDGDAIDLADAMAQEPAESWLYTSSNVGDGKVYGFEFDLSTPLSAIGLENTGVFANYSWVKSEVDDFMGQRRFNDQAKSVYNIGFIHDLPTLGASFGATYRKQGDACTRVLGEEVLIRYGGELDVFVEKRFGKSVSVRLSANNLLDASKDEFFDKFDTLQDQLARDYDEYELETEEAGPSYQLVMRWAF</sequence>
<dbReference type="Pfam" id="PF00593">
    <property type="entry name" value="TonB_dep_Rec_b-barrel"/>
    <property type="match status" value="1"/>
</dbReference>
<organism evidence="15">
    <name type="scientific">uncultured Stenotrophomonas sp</name>
    <dbReference type="NCBI Taxonomy" id="165438"/>
    <lineage>
        <taxon>Bacteria</taxon>
        <taxon>Pseudomonadati</taxon>
        <taxon>Pseudomonadota</taxon>
        <taxon>Gammaproteobacteria</taxon>
        <taxon>Lysobacterales</taxon>
        <taxon>Lysobacteraceae</taxon>
        <taxon>Stenotrophomonas</taxon>
        <taxon>environmental samples</taxon>
    </lineage>
</organism>
<evidence type="ECO:0000259" key="13">
    <source>
        <dbReference type="Pfam" id="PF00593"/>
    </source>
</evidence>
<evidence type="ECO:0000256" key="3">
    <source>
        <dbReference type="ARBA" id="ARBA00022452"/>
    </source>
</evidence>
<dbReference type="CDD" id="cd01347">
    <property type="entry name" value="ligand_gated_channel"/>
    <property type="match status" value="1"/>
</dbReference>
<accession>A0A1Y5Q7K5</accession>
<keyword evidence="8 9" id="KW-0998">Cell outer membrane</keyword>
<evidence type="ECO:0000259" key="14">
    <source>
        <dbReference type="Pfam" id="PF07715"/>
    </source>
</evidence>
<keyword evidence="4 9" id="KW-0812">Transmembrane</keyword>
<dbReference type="InterPro" id="IPR036942">
    <property type="entry name" value="Beta-barrel_TonB_sf"/>
</dbReference>
<protein>
    <submittedName>
        <fullName evidence="15">TonB-dependent receptor</fullName>
    </submittedName>
</protein>
<keyword evidence="3 9" id="KW-1134">Transmembrane beta strand</keyword>
<evidence type="ECO:0000256" key="6">
    <source>
        <dbReference type="ARBA" id="ARBA00023077"/>
    </source>
</evidence>
<feature type="domain" description="TonB-dependent receptor plug" evidence="14">
    <location>
        <begin position="66"/>
        <end position="164"/>
    </location>
</feature>
<dbReference type="InterPro" id="IPR012910">
    <property type="entry name" value="Plug_dom"/>
</dbReference>
<comment type="similarity">
    <text evidence="9 11">Belongs to the TonB-dependent receptor family.</text>
</comment>
<dbReference type="PANTHER" id="PTHR40980:SF4">
    <property type="entry name" value="TONB-DEPENDENT RECEPTOR-LIKE BETA-BARREL DOMAIN-CONTAINING PROTEIN"/>
    <property type="match status" value="1"/>
</dbReference>
<dbReference type="InterPro" id="IPR010916">
    <property type="entry name" value="TonB_box_CS"/>
</dbReference>
<gene>
    <name evidence="15" type="ORF">STPYR_10697</name>
</gene>
<comment type="subcellular location">
    <subcellularLocation>
        <location evidence="1 9">Cell outer membrane</location>
        <topology evidence="1 9">Multi-pass membrane protein</topology>
    </subcellularLocation>
</comment>
<evidence type="ECO:0000256" key="12">
    <source>
        <dbReference type="SAM" id="SignalP"/>
    </source>
</evidence>
<evidence type="ECO:0000256" key="11">
    <source>
        <dbReference type="RuleBase" id="RU003357"/>
    </source>
</evidence>
<dbReference type="SUPFAM" id="SSF56935">
    <property type="entry name" value="Porins"/>
    <property type="match status" value="1"/>
</dbReference>
<evidence type="ECO:0000256" key="10">
    <source>
        <dbReference type="PROSITE-ProRule" id="PRU10143"/>
    </source>
</evidence>